<evidence type="ECO:0008006" key="7">
    <source>
        <dbReference type="Google" id="ProtNLM"/>
    </source>
</evidence>
<dbReference type="SFLD" id="SFLDG01129">
    <property type="entry name" value="C1.5:_HAD__Beta-PGM__Phosphata"/>
    <property type="match status" value="1"/>
</dbReference>
<dbReference type="STRING" id="218851.A0A2G5E3R2"/>
<dbReference type="InterPro" id="IPR036412">
    <property type="entry name" value="HAD-like_sf"/>
</dbReference>
<evidence type="ECO:0000256" key="4">
    <source>
        <dbReference type="ARBA" id="ARBA00023277"/>
    </source>
</evidence>
<evidence type="ECO:0000256" key="3">
    <source>
        <dbReference type="ARBA" id="ARBA00022842"/>
    </source>
</evidence>
<dbReference type="PANTHER" id="PTHR46193:SF18">
    <property type="entry name" value="HEXITOL PHOSPHATASE B"/>
    <property type="match status" value="1"/>
</dbReference>
<organism evidence="5 6">
    <name type="scientific">Aquilegia coerulea</name>
    <name type="common">Rocky mountain columbine</name>
    <dbReference type="NCBI Taxonomy" id="218851"/>
    <lineage>
        <taxon>Eukaryota</taxon>
        <taxon>Viridiplantae</taxon>
        <taxon>Streptophyta</taxon>
        <taxon>Embryophyta</taxon>
        <taxon>Tracheophyta</taxon>
        <taxon>Spermatophyta</taxon>
        <taxon>Magnoliopsida</taxon>
        <taxon>Ranunculales</taxon>
        <taxon>Ranunculaceae</taxon>
        <taxon>Thalictroideae</taxon>
        <taxon>Aquilegia</taxon>
    </lineage>
</organism>
<keyword evidence="6" id="KW-1185">Reference proteome</keyword>
<dbReference type="PANTHER" id="PTHR46193">
    <property type="entry name" value="6-PHOSPHOGLUCONATE PHOSPHATASE"/>
    <property type="match status" value="1"/>
</dbReference>
<keyword evidence="2" id="KW-0479">Metal-binding</keyword>
<reference evidence="5 6" key="1">
    <citation type="submission" date="2017-09" db="EMBL/GenBank/DDBJ databases">
        <title>WGS assembly of Aquilegia coerulea Goldsmith.</title>
        <authorList>
            <person name="Hodges S."/>
            <person name="Kramer E."/>
            <person name="Nordborg M."/>
            <person name="Tomkins J."/>
            <person name="Borevitz J."/>
            <person name="Derieg N."/>
            <person name="Yan J."/>
            <person name="Mihaltcheva S."/>
            <person name="Hayes R.D."/>
            <person name="Rokhsar D."/>
        </authorList>
    </citation>
    <scope>NUCLEOTIDE SEQUENCE [LARGE SCALE GENOMIC DNA]</scope>
    <source>
        <strain evidence="6">cv. Goldsmith</strain>
    </source>
</reference>
<protein>
    <recommendedName>
        <fullName evidence="7">Haloacid dehalogenase-like hydrolase domain-containing protein Sgpp</fullName>
    </recommendedName>
</protein>
<dbReference type="InterPro" id="IPR041492">
    <property type="entry name" value="HAD_2"/>
</dbReference>
<dbReference type="GO" id="GO:0046872">
    <property type="term" value="F:metal ion binding"/>
    <property type="evidence" value="ECO:0007669"/>
    <property type="project" value="UniProtKB-KW"/>
</dbReference>
<accession>A0A2G5E3R2</accession>
<dbReference type="SFLD" id="SFLDG01135">
    <property type="entry name" value="C1.5.6:_HAD__Beta-PGM__Phospha"/>
    <property type="match status" value="1"/>
</dbReference>
<proteinExistence type="predicted"/>
<dbReference type="NCBIfam" id="TIGR01509">
    <property type="entry name" value="HAD-SF-IA-v3"/>
    <property type="match status" value="1"/>
</dbReference>
<dbReference type="AlphaFoldDB" id="A0A2G5E3R2"/>
<name>A0A2G5E3R2_AQUCA</name>
<evidence type="ECO:0000313" key="5">
    <source>
        <dbReference type="EMBL" id="PIA50384.1"/>
    </source>
</evidence>
<dbReference type="GO" id="GO:0003824">
    <property type="term" value="F:catalytic activity"/>
    <property type="evidence" value="ECO:0007669"/>
    <property type="project" value="UniProtKB-ARBA"/>
</dbReference>
<dbReference type="Pfam" id="PF13419">
    <property type="entry name" value="HAD_2"/>
    <property type="match status" value="1"/>
</dbReference>
<dbReference type="InterPro" id="IPR051600">
    <property type="entry name" value="Beta-PGM-like"/>
</dbReference>
<dbReference type="CDD" id="cd07505">
    <property type="entry name" value="HAD_BPGM-like"/>
    <property type="match status" value="1"/>
</dbReference>
<keyword evidence="4" id="KW-0119">Carbohydrate metabolism</keyword>
<dbReference type="InterPro" id="IPR006439">
    <property type="entry name" value="HAD-SF_hydro_IA"/>
</dbReference>
<dbReference type="Gene3D" id="1.10.150.240">
    <property type="entry name" value="Putative phosphatase, domain 2"/>
    <property type="match status" value="1"/>
</dbReference>
<dbReference type="SUPFAM" id="SSF56784">
    <property type="entry name" value="HAD-like"/>
    <property type="match status" value="1"/>
</dbReference>
<dbReference type="SFLD" id="SFLDS00003">
    <property type="entry name" value="Haloacid_Dehalogenase"/>
    <property type="match status" value="1"/>
</dbReference>
<dbReference type="OrthoDB" id="40579at2759"/>
<keyword evidence="3" id="KW-0460">Magnesium</keyword>
<evidence type="ECO:0000313" key="6">
    <source>
        <dbReference type="Proteomes" id="UP000230069"/>
    </source>
</evidence>
<dbReference type="InParanoid" id="A0A2G5E3R2"/>
<dbReference type="InterPro" id="IPR023214">
    <property type="entry name" value="HAD_sf"/>
</dbReference>
<evidence type="ECO:0000256" key="1">
    <source>
        <dbReference type="ARBA" id="ARBA00001946"/>
    </source>
</evidence>
<gene>
    <name evidence="5" type="ORF">AQUCO_01300849v1</name>
</gene>
<sequence length="293" mass="32984">MLSLSSSPHVGQRHYLVPNVPTIRKTHFQRRTICRDNLSELITTHPKLSQSAERYLLSGLAPFEAILFDIDGTLCDSDPLHYYAFREMLQELGYNEGVPITEEFFIQKIAGKHNEELSRLLFPDWDLQKGLKFMDEKEAMFRRLAAEQLEPVNGLKRLCKWIDDCGLKRGAVTNAPRSNAELLLSVLGLSDYFQTVVVANDCDRAKPFPDPYLKGLQGLKASPNHTLVFEDSVPGITAAVAAGMRVLGITTRNPEHLLLEAGATFLIKDYNDPKLWAELEALQRETAERTISS</sequence>
<comment type="cofactor">
    <cofactor evidence="1">
        <name>Mg(2+)</name>
        <dbReference type="ChEBI" id="CHEBI:18420"/>
    </cofactor>
</comment>
<dbReference type="EMBL" id="KZ305030">
    <property type="protein sequence ID" value="PIA50384.1"/>
    <property type="molecule type" value="Genomic_DNA"/>
</dbReference>
<dbReference type="Proteomes" id="UP000230069">
    <property type="component" value="Unassembled WGS sequence"/>
</dbReference>
<dbReference type="FunCoup" id="A0A2G5E3R2">
    <property type="interactions" value="278"/>
</dbReference>
<dbReference type="InterPro" id="IPR023198">
    <property type="entry name" value="PGP-like_dom2"/>
</dbReference>
<evidence type="ECO:0000256" key="2">
    <source>
        <dbReference type="ARBA" id="ARBA00022723"/>
    </source>
</evidence>
<dbReference type="Gene3D" id="3.40.50.1000">
    <property type="entry name" value="HAD superfamily/HAD-like"/>
    <property type="match status" value="1"/>
</dbReference>